<gene>
    <name evidence="2" type="ORF">B0H15DRAFT_872239</name>
</gene>
<sequence length="292" mass="31507">MGATREAAPDSAVCGRRARHAARCAWARPNSCQWHCASLVHDHCKPWRTPSLSRATARRRARAGRSRPPTPATTTSATTRRSTTTCTTTPRRGAPCPHAQPVARAVAQRVPGLPVRLLLPRVRLLRLTVHLPCLLVRAPDRVPRPARAVLLPPVLTGAPSALVGGFDTDPTDSPFCNAPWTCLDRPYPQPAPRVTECSTPSWFALAAPAPAPEAFAPRPHPPMTLPAHQYRRIDTHAGVAAQERAHLARRAYSVSSGGVPAAVTTVAQCQPSRRQRWNREMAGDLSLDAGGT</sequence>
<evidence type="ECO:0000313" key="2">
    <source>
        <dbReference type="EMBL" id="KAJ7066847.1"/>
    </source>
</evidence>
<organism evidence="2 3">
    <name type="scientific">Mycena belliarum</name>
    <dbReference type="NCBI Taxonomy" id="1033014"/>
    <lineage>
        <taxon>Eukaryota</taxon>
        <taxon>Fungi</taxon>
        <taxon>Dikarya</taxon>
        <taxon>Basidiomycota</taxon>
        <taxon>Agaricomycotina</taxon>
        <taxon>Agaricomycetes</taxon>
        <taxon>Agaricomycetidae</taxon>
        <taxon>Agaricales</taxon>
        <taxon>Marasmiineae</taxon>
        <taxon>Mycenaceae</taxon>
        <taxon>Mycena</taxon>
    </lineage>
</organism>
<keyword evidence="3" id="KW-1185">Reference proteome</keyword>
<dbReference type="AlphaFoldDB" id="A0AAD6TPE4"/>
<protein>
    <submittedName>
        <fullName evidence="2">Uncharacterized protein</fullName>
    </submittedName>
</protein>
<feature type="region of interest" description="Disordered" evidence="1">
    <location>
        <begin position="51"/>
        <end position="98"/>
    </location>
</feature>
<name>A0AAD6TPE4_9AGAR</name>
<accession>A0AAD6TPE4</accession>
<evidence type="ECO:0000313" key="3">
    <source>
        <dbReference type="Proteomes" id="UP001222325"/>
    </source>
</evidence>
<reference evidence="2" key="1">
    <citation type="submission" date="2023-03" db="EMBL/GenBank/DDBJ databases">
        <title>Massive genome expansion in bonnet fungi (Mycena s.s.) driven by repeated elements and novel gene families across ecological guilds.</title>
        <authorList>
            <consortium name="Lawrence Berkeley National Laboratory"/>
            <person name="Harder C.B."/>
            <person name="Miyauchi S."/>
            <person name="Viragh M."/>
            <person name="Kuo A."/>
            <person name="Thoen E."/>
            <person name="Andreopoulos B."/>
            <person name="Lu D."/>
            <person name="Skrede I."/>
            <person name="Drula E."/>
            <person name="Henrissat B."/>
            <person name="Morin E."/>
            <person name="Kohler A."/>
            <person name="Barry K."/>
            <person name="LaButti K."/>
            <person name="Morin E."/>
            <person name="Salamov A."/>
            <person name="Lipzen A."/>
            <person name="Mereny Z."/>
            <person name="Hegedus B."/>
            <person name="Baldrian P."/>
            <person name="Stursova M."/>
            <person name="Weitz H."/>
            <person name="Taylor A."/>
            <person name="Grigoriev I.V."/>
            <person name="Nagy L.G."/>
            <person name="Martin F."/>
            <person name="Kauserud H."/>
        </authorList>
    </citation>
    <scope>NUCLEOTIDE SEQUENCE</scope>
    <source>
        <strain evidence="2">CBHHK173m</strain>
    </source>
</reference>
<dbReference type="EMBL" id="JARJCN010000160">
    <property type="protein sequence ID" value="KAJ7066847.1"/>
    <property type="molecule type" value="Genomic_DNA"/>
</dbReference>
<feature type="compositionally biased region" description="Basic residues" evidence="1">
    <location>
        <begin position="56"/>
        <end position="65"/>
    </location>
</feature>
<dbReference type="Proteomes" id="UP001222325">
    <property type="component" value="Unassembled WGS sequence"/>
</dbReference>
<comment type="caution">
    <text evidence="2">The sequence shown here is derived from an EMBL/GenBank/DDBJ whole genome shotgun (WGS) entry which is preliminary data.</text>
</comment>
<proteinExistence type="predicted"/>
<feature type="region of interest" description="Disordered" evidence="1">
    <location>
        <begin position="273"/>
        <end position="292"/>
    </location>
</feature>
<feature type="compositionally biased region" description="Low complexity" evidence="1">
    <location>
        <begin position="72"/>
        <end position="98"/>
    </location>
</feature>
<evidence type="ECO:0000256" key="1">
    <source>
        <dbReference type="SAM" id="MobiDB-lite"/>
    </source>
</evidence>